<keyword evidence="2" id="KW-0732">Signal</keyword>
<feature type="non-terminal residue" evidence="8">
    <location>
        <position position="135"/>
    </location>
</feature>
<dbReference type="InterPro" id="IPR000323">
    <property type="entry name" value="Cu2_ascorb_mOase_N"/>
</dbReference>
<keyword evidence="5 8" id="KW-0503">Monooxygenase</keyword>
<dbReference type="Proteomes" id="UP000054359">
    <property type="component" value="Unassembled WGS sequence"/>
</dbReference>
<dbReference type="GO" id="GO:0005507">
    <property type="term" value="F:copper ion binding"/>
    <property type="evidence" value="ECO:0007669"/>
    <property type="project" value="InterPro"/>
</dbReference>
<evidence type="ECO:0000256" key="1">
    <source>
        <dbReference type="ARBA" id="ARBA00022723"/>
    </source>
</evidence>
<keyword evidence="3" id="KW-0560">Oxidoreductase</keyword>
<dbReference type="OrthoDB" id="10044505at2759"/>
<reference evidence="8 9" key="1">
    <citation type="submission" date="2013-11" db="EMBL/GenBank/DDBJ databases">
        <title>Genome sequencing of Stegodyphus mimosarum.</title>
        <authorList>
            <person name="Bechsgaard J."/>
        </authorList>
    </citation>
    <scope>NUCLEOTIDE SEQUENCE [LARGE SCALE GENOMIC DNA]</scope>
</reference>
<dbReference type="STRING" id="407821.A0A087UQ51"/>
<evidence type="ECO:0000256" key="2">
    <source>
        <dbReference type="ARBA" id="ARBA00022729"/>
    </source>
</evidence>
<dbReference type="AlphaFoldDB" id="A0A087UQ51"/>
<sequence>MPRNGSQYIVEFEPNASMHTAHHMMIFGCDLPGQMQADNPRLVWDCGQMGGQRSGYLRGSACSSGFQVIYAWAKDAPPLELPNGVGFRVGNSSGINYLILQVHYADVDKFLNGGTDNSGIIISLLPGTTNKVTKP</sequence>
<dbReference type="InterPro" id="IPR008977">
    <property type="entry name" value="PHM/PNGase_F_dom_sf"/>
</dbReference>
<organism evidence="8 9">
    <name type="scientific">Stegodyphus mimosarum</name>
    <name type="common">African social velvet spider</name>
    <dbReference type="NCBI Taxonomy" id="407821"/>
    <lineage>
        <taxon>Eukaryota</taxon>
        <taxon>Metazoa</taxon>
        <taxon>Ecdysozoa</taxon>
        <taxon>Arthropoda</taxon>
        <taxon>Chelicerata</taxon>
        <taxon>Arachnida</taxon>
        <taxon>Araneae</taxon>
        <taxon>Araneomorphae</taxon>
        <taxon>Entelegynae</taxon>
        <taxon>Eresoidea</taxon>
        <taxon>Eresidae</taxon>
        <taxon>Stegodyphus</taxon>
    </lineage>
</organism>
<evidence type="ECO:0000256" key="5">
    <source>
        <dbReference type="ARBA" id="ARBA00023033"/>
    </source>
</evidence>
<feature type="domain" description="Copper type II ascorbate-dependent monooxygenase N-terminal" evidence="7">
    <location>
        <begin position="4"/>
        <end position="109"/>
    </location>
</feature>
<dbReference type="Pfam" id="PF01082">
    <property type="entry name" value="Cu2_monooxygen"/>
    <property type="match status" value="1"/>
</dbReference>
<dbReference type="OMA" id="KASMHIA"/>
<dbReference type="GO" id="GO:0016715">
    <property type="term" value="F:oxidoreductase activity, acting on paired donors, with incorporation or reduction of molecular oxygen, reduced ascorbate as one donor, and incorporation of one atom of oxygen"/>
    <property type="evidence" value="ECO:0007669"/>
    <property type="project" value="InterPro"/>
</dbReference>
<dbReference type="SUPFAM" id="SSF49742">
    <property type="entry name" value="PHM/PNGase F"/>
    <property type="match status" value="1"/>
</dbReference>
<gene>
    <name evidence="8" type="ORF">X975_23778</name>
</gene>
<evidence type="ECO:0000313" key="9">
    <source>
        <dbReference type="Proteomes" id="UP000054359"/>
    </source>
</evidence>
<evidence type="ECO:0000256" key="3">
    <source>
        <dbReference type="ARBA" id="ARBA00023002"/>
    </source>
</evidence>
<dbReference type="PANTHER" id="PTHR10680:SF14">
    <property type="entry name" value="PEPTIDYL-GLYCINE ALPHA-AMIDATING MONOOXYGENASE"/>
    <property type="match status" value="1"/>
</dbReference>
<evidence type="ECO:0000259" key="7">
    <source>
        <dbReference type="Pfam" id="PF01082"/>
    </source>
</evidence>
<dbReference type="EMBL" id="KK120982">
    <property type="protein sequence ID" value="KFM79490.1"/>
    <property type="molecule type" value="Genomic_DNA"/>
</dbReference>
<keyword evidence="1" id="KW-0479">Metal-binding</keyword>
<dbReference type="Gene3D" id="2.60.120.310">
    <property type="entry name" value="Copper type II, ascorbate-dependent monooxygenase, N-terminal domain"/>
    <property type="match status" value="1"/>
</dbReference>
<keyword evidence="4" id="KW-0186">Copper</keyword>
<dbReference type="PANTHER" id="PTHR10680">
    <property type="entry name" value="PEPTIDYL-GLYCINE ALPHA-AMIDATING MONOOXYGENASE"/>
    <property type="match status" value="1"/>
</dbReference>
<dbReference type="GO" id="GO:0005576">
    <property type="term" value="C:extracellular region"/>
    <property type="evidence" value="ECO:0007669"/>
    <property type="project" value="TreeGrafter"/>
</dbReference>
<evidence type="ECO:0000256" key="4">
    <source>
        <dbReference type="ARBA" id="ARBA00023008"/>
    </source>
</evidence>
<keyword evidence="9" id="KW-1185">Reference proteome</keyword>
<keyword evidence="6" id="KW-0325">Glycoprotein</keyword>
<dbReference type="PROSITE" id="PS00084">
    <property type="entry name" value="CU2_MONOOXYGENASE_1"/>
    <property type="match status" value="1"/>
</dbReference>
<evidence type="ECO:0000313" key="8">
    <source>
        <dbReference type="EMBL" id="KFM79490.1"/>
    </source>
</evidence>
<proteinExistence type="predicted"/>
<dbReference type="PROSITE" id="PS51257">
    <property type="entry name" value="PROKAR_LIPOPROTEIN"/>
    <property type="match status" value="1"/>
</dbReference>
<dbReference type="InterPro" id="IPR020611">
    <property type="entry name" value="Cu2_ascorb_mOase_CS-1"/>
</dbReference>
<dbReference type="InterPro" id="IPR036939">
    <property type="entry name" value="Cu2_ascorb_mOase_N_sf"/>
</dbReference>
<accession>A0A087UQ51</accession>
<evidence type="ECO:0000256" key="6">
    <source>
        <dbReference type="ARBA" id="ARBA00023180"/>
    </source>
</evidence>
<protein>
    <submittedName>
        <fullName evidence="8">Peptidylglycine alpha-hydroxylating monooxygenase</fullName>
    </submittedName>
</protein>
<name>A0A087UQ51_STEMI</name>